<evidence type="ECO:0000256" key="1">
    <source>
        <dbReference type="SAM" id="MobiDB-lite"/>
    </source>
</evidence>
<dbReference type="Pfam" id="PF07905">
    <property type="entry name" value="PucR"/>
    <property type="match status" value="1"/>
</dbReference>
<dbReference type="InterPro" id="IPR051448">
    <property type="entry name" value="CdaR-like_regulators"/>
</dbReference>
<dbReference type="RefSeq" id="WP_083103429.1">
    <property type="nucleotide sequence ID" value="NZ_CP020569.1"/>
</dbReference>
<feature type="compositionally biased region" description="Basic and acidic residues" evidence="1">
    <location>
        <begin position="207"/>
        <end position="217"/>
    </location>
</feature>
<evidence type="ECO:0000313" key="4">
    <source>
        <dbReference type="EMBL" id="ARF53639.1"/>
    </source>
</evidence>
<dbReference type="KEGG" id="sgv:B1H19_05100"/>
<accession>A0A1V0TL39</accession>
<dbReference type="EMBL" id="CP020569">
    <property type="protein sequence ID" value="ARF53639.1"/>
    <property type="molecule type" value="Genomic_DNA"/>
</dbReference>
<dbReference type="PANTHER" id="PTHR33744:SF1">
    <property type="entry name" value="DNA-BINDING TRANSCRIPTIONAL ACTIVATOR ADER"/>
    <property type="match status" value="1"/>
</dbReference>
<dbReference type="Pfam" id="PF13556">
    <property type="entry name" value="HTH_30"/>
    <property type="match status" value="1"/>
</dbReference>
<evidence type="ECO:0000259" key="2">
    <source>
        <dbReference type="Pfam" id="PF07905"/>
    </source>
</evidence>
<protein>
    <submittedName>
        <fullName evidence="4">PucR family transcriptional regulator</fullName>
    </submittedName>
</protein>
<dbReference type="InterPro" id="IPR042070">
    <property type="entry name" value="PucR_C-HTH_sf"/>
</dbReference>
<evidence type="ECO:0000259" key="3">
    <source>
        <dbReference type="Pfam" id="PF13556"/>
    </source>
</evidence>
<keyword evidence="5" id="KW-1185">Reference proteome</keyword>
<dbReference type="PANTHER" id="PTHR33744">
    <property type="entry name" value="CARBOHYDRATE DIACID REGULATOR"/>
    <property type="match status" value="1"/>
</dbReference>
<feature type="domain" description="Purine catabolism PurC-like" evidence="2">
    <location>
        <begin position="16"/>
        <end position="132"/>
    </location>
</feature>
<sequence length="535" mass="56267">MTETETVQPSVPLSVLLAHPGLGLSQVAGPAEDRRIGTVGTTEIEDPTPYLVGGELFLTAGVRLPPDAEGIDTYVARVVAAGVAALGFGVAPVHQEIPHELVAACDRHGLPLLRLPPDTPFVAVGQAAYAAIAEARNRDLREISDAQSALTTAAARPDALQAVLQQLNTRTGAWTALFDAQGNELFSAGPRPASPTPRLLRDLAKRTTARSTRDHVKGRPPPPAAAAHHVEGVHLTVHTLPRADSTGTPLILGQAGTAPPTMVHRQMTGMATVLLSLLTSPRHALSTETRSVGALVRLMLGASPAEVATALAPSDDSTGDHWIVVHGRHLHMPSRPGPTSRPDEDPAQLAALATALGTPYVHIDGAHLLALIPGTPETTPSAPALAAVLGWTLGFSAPVAAADLPRADSQAERALQRAIATRTPAVIHRDEALTLNALVSPAAARELARTRFAPLARAGAPGASALLDTLRTWLSLHGSWDRTAAALQVHRNTVRHRLARVAELLGVDLQDPGVRMELWFALHWLPDEQTDEGQA</sequence>
<evidence type="ECO:0000313" key="5">
    <source>
        <dbReference type="Proteomes" id="UP000192726"/>
    </source>
</evidence>
<dbReference type="Gene3D" id="1.10.10.2840">
    <property type="entry name" value="PucR C-terminal helix-turn-helix domain"/>
    <property type="match status" value="1"/>
</dbReference>
<dbReference type="Proteomes" id="UP000192726">
    <property type="component" value="Chromosome"/>
</dbReference>
<name>A0A1V0TL39_9ACTN</name>
<organism evidence="4 5">
    <name type="scientific">Streptomyces gilvosporeus</name>
    <dbReference type="NCBI Taxonomy" id="553510"/>
    <lineage>
        <taxon>Bacteria</taxon>
        <taxon>Bacillati</taxon>
        <taxon>Actinomycetota</taxon>
        <taxon>Actinomycetes</taxon>
        <taxon>Kitasatosporales</taxon>
        <taxon>Streptomycetaceae</taxon>
        <taxon>Streptomyces</taxon>
    </lineage>
</organism>
<dbReference type="AlphaFoldDB" id="A0A1V0TL39"/>
<feature type="domain" description="PucR C-terminal helix-turn-helix" evidence="3">
    <location>
        <begin position="466"/>
        <end position="523"/>
    </location>
</feature>
<feature type="region of interest" description="Disordered" evidence="1">
    <location>
        <begin position="207"/>
        <end position="226"/>
    </location>
</feature>
<gene>
    <name evidence="4" type="ORF">B1H19_05100</name>
</gene>
<reference evidence="4 5" key="1">
    <citation type="submission" date="2017-04" db="EMBL/GenBank/DDBJ databases">
        <title>Complete Genome Sequence of Streptomyces gilvosporeus F607, a Capable Producer of Natamycin.</title>
        <authorList>
            <person name="Zong G."/>
            <person name="Zhong C."/>
            <person name="Fu J."/>
            <person name="Qin R."/>
            <person name="Cao G."/>
        </authorList>
    </citation>
    <scope>NUCLEOTIDE SEQUENCE [LARGE SCALE GENOMIC DNA]</scope>
    <source>
        <strain evidence="4 5">F607</strain>
    </source>
</reference>
<dbReference type="OrthoDB" id="8450798at2"/>
<proteinExistence type="predicted"/>
<dbReference type="InterPro" id="IPR012914">
    <property type="entry name" value="PucR_dom"/>
</dbReference>
<dbReference type="InterPro" id="IPR025736">
    <property type="entry name" value="PucR_C-HTH_dom"/>
</dbReference>
<dbReference type="STRING" id="553510.B1H19_05100"/>